<comment type="caution">
    <text evidence="7">The sequence shown here is derived from an EMBL/GenBank/DDBJ whole genome shotgun (WGS) entry which is preliminary data.</text>
</comment>
<evidence type="ECO:0000259" key="6">
    <source>
        <dbReference type="Pfam" id="PF04073"/>
    </source>
</evidence>
<dbReference type="RefSeq" id="WP_390319092.1">
    <property type="nucleotide sequence ID" value="NZ_JBHSPB010000015.1"/>
</dbReference>
<dbReference type="NCBIfam" id="TIGR00011">
    <property type="entry name" value="YbaK_EbsC"/>
    <property type="match status" value="1"/>
</dbReference>
<protein>
    <recommendedName>
        <fullName evidence="4">Cys-tRNA(Pro)/Cys-tRNA(Cys) deacylase</fullName>
        <ecNumber evidence="4">4.2.-.-</ecNumber>
    </recommendedName>
</protein>
<accession>A0ABW0Z301</accession>
<name>A0ABW0Z301_9ACTN</name>
<dbReference type="Pfam" id="PF04073">
    <property type="entry name" value="tRNA_edit"/>
    <property type="match status" value="1"/>
</dbReference>
<feature type="domain" description="YbaK/aminoacyl-tRNA synthetase-associated" evidence="6">
    <location>
        <begin position="46"/>
        <end position="165"/>
    </location>
</feature>
<organism evidence="7 8">
    <name type="scientific">Streptomyces gamaensis</name>
    <dbReference type="NCBI Taxonomy" id="1763542"/>
    <lineage>
        <taxon>Bacteria</taxon>
        <taxon>Bacillati</taxon>
        <taxon>Actinomycetota</taxon>
        <taxon>Actinomycetes</taxon>
        <taxon>Kitasatosporales</taxon>
        <taxon>Streptomycetaceae</taxon>
        <taxon>Streptomyces</taxon>
    </lineage>
</organism>
<keyword evidence="3 4" id="KW-0456">Lyase</keyword>
<evidence type="ECO:0000256" key="2">
    <source>
        <dbReference type="ARBA" id="ARBA00022917"/>
    </source>
</evidence>
<dbReference type="Gene3D" id="3.90.960.10">
    <property type="entry name" value="YbaK/aminoacyl-tRNA synthetase-associated domain"/>
    <property type="match status" value="1"/>
</dbReference>
<evidence type="ECO:0000256" key="4">
    <source>
        <dbReference type="PIRNR" id="PIRNR006181"/>
    </source>
</evidence>
<dbReference type="EC" id="4.2.-.-" evidence="4"/>
<dbReference type="PIRSF" id="PIRSF006181">
    <property type="entry name" value="EbsC_YbaK"/>
    <property type="match status" value="1"/>
</dbReference>
<feature type="region of interest" description="Disordered" evidence="5">
    <location>
        <begin position="1"/>
        <end position="29"/>
    </location>
</feature>
<dbReference type="InterPro" id="IPR036754">
    <property type="entry name" value="YbaK/aa-tRNA-synt-asso_dom_sf"/>
</dbReference>
<evidence type="ECO:0000256" key="3">
    <source>
        <dbReference type="ARBA" id="ARBA00023239"/>
    </source>
</evidence>
<evidence type="ECO:0000256" key="1">
    <source>
        <dbReference type="ARBA" id="ARBA00009798"/>
    </source>
</evidence>
<dbReference type="PANTHER" id="PTHR30411:SF0">
    <property type="entry name" value="CYS-TRNA(PRO)_CYS-TRNA(CYS) DEACYLASE YBAK"/>
    <property type="match status" value="1"/>
</dbReference>
<evidence type="ECO:0000313" key="8">
    <source>
        <dbReference type="Proteomes" id="UP001596083"/>
    </source>
</evidence>
<comment type="similarity">
    <text evidence="1 4">Belongs to the prolyl-tRNA editing family. YbaK/EbsC subfamily.</text>
</comment>
<reference evidence="8" key="1">
    <citation type="journal article" date="2019" name="Int. J. Syst. Evol. Microbiol.">
        <title>The Global Catalogue of Microorganisms (GCM) 10K type strain sequencing project: providing services to taxonomists for standard genome sequencing and annotation.</title>
        <authorList>
            <consortium name="The Broad Institute Genomics Platform"/>
            <consortium name="The Broad Institute Genome Sequencing Center for Infectious Disease"/>
            <person name="Wu L."/>
            <person name="Ma J."/>
        </authorList>
    </citation>
    <scope>NUCLEOTIDE SEQUENCE [LARGE SCALE GENOMIC DNA]</scope>
    <source>
        <strain evidence="8">CGMCC 4.7304</strain>
    </source>
</reference>
<gene>
    <name evidence="7" type="primary">ybaK</name>
    <name evidence="7" type="ORF">ACFP1Z_23385</name>
</gene>
<evidence type="ECO:0000256" key="5">
    <source>
        <dbReference type="SAM" id="MobiDB-lite"/>
    </source>
</evidence>
<dbReference type="SUPFAM" id="SSF55826">
    <property type="entry name" value="YbaK/ProRS associated domain"/>
    <property type="match status" value="1"/>
</dbReference>
<dbReference type="InterPro" id="IPR007214">
    <property type="entry name" value="YbaK/aa-tRNA-synth-assoc-dom"/>
</dbReference>
<keyword evidence="8" id="KW-1185">Reference proteome</keyword>
<dbReference type="PANTHER" id="PTHR30411">
    <property type="entry name" value="CYTOPLASMIC PROTEIN"/>
    <property type="match status" value="1"/>
</dbReference>
<keyword evidence="2 4" id="KW-0648">Protein biosynthesis</keyword>
<dbReference type="InterPro" id="IPR004369">
    <property type="entry name" value="Prolyl-tRNA_editing_YbaK/EbsC"/>
</dbReference>
<evidence type="ECO:0000313" key="7">
    <source>
        <dbReference type="EMBL" id="MFC5723116.1"/>
    </source>
</evidence>
<sequence length="177" mass="18023">MKNQGKKDRKKDSKKDRKKPPGGTPAIAALEASGTAFVTRSYEHDPSAASYGAEAAEALGVDPARVFKTLVAEVDGALTVAVVPVSGSLDLKALAAAVGGKRAAMADPAAAERTTGYVRGGISPLGQRKRLPTALDASARAHPTICVSAGRRGLEIELSPEDLAALTGAVIAPIARG</sequence>
<proteinExistence type="inferred from homology"/>
<dbReference type="CDD" id="cd00002">
    <property type="entry name" value="YbaK_deacylase"/>
    <property type="match status" value="1"/>
</dbReference>
<dbReference type="Proteomes" id="UP001596083">
    <property type="component" value="Unassembled WGS sequence"/>
</dbReference>
<dbReference type="EMBL" id="JBHSPB010000015">
    <property type="protein sequence ID" value="MFC5723116.1"/>
    <property type="molecule type" value="Genomic_DNA"/>
</dbReference>